<name>A0A1D7TQ84_9LACO</name>
<reference evidence="8 9" key="1">
    <citation type="submission" date="2016-09" db="EMBL/GenBank/DDBJ databases">
        <title>Complete Genome Sequence of Lactobacillus salivarius Jin.</title>
        <authorList>
            <person name="Jin N."/>
            <person name="Li C."/>
            <person name="Wang M."/>
            <person name="Ren D."/>
            <person name="Di Y."/>
            <person name="Pan R."/>
            <person name="Du S."/>
            <person name="Lu H."/>
            <person name="Li X."/>
            <person name="Tian M."/>
        </authorList>
    </citation>
    <scope>NUCLEOTIDE SEQUENCE [LARGE SCALE GENOMIC DNA]</scope>
    <source>
        <strain evidence="8 9">CICC 23174</strain>
    </source>
</reference>
<dbReference type="AlphaFoldDB" id="A0A1D7TQ84"/>
<dbReference type="EC" id="2.4.1.-" evidence="5"/>
<dbReference type="UniPathway" id="UPA00378"/>
<accession>A0A1D7TQ84</accession>
<dbReference type="InterPro" id="IPR058591">
    <property type="entry name" value="Gtf3_N"/>
</dbReference>
<dbReference type="Pfam" id="PF26334">
    <property type="entry name" value="Gtf3_N"/>
    <property type="match status" value="1"/>
</dbReference>
<evidence type="ECO:0000313" key="8">
    <source>
        <dbReference type="EMBL" id="AOO73105.1"/>
    </source>
</evidence>
<dbReference type="HAMAP" id="MF_00841">
    <property type="entry name" value="Gtf3"/>
    <property type="match status" value="1"/>
</dbReference>
<dbReference type="PIRSF" id="PIRSF007023">
    <property type="entry name" value="UDP-Galf_transf"/>
    <property type="match status" value="1"/>
</dbReference>
<comment type="domain">
    <text evidence="5">Dimerizes via the C-terminus; dimerization is required for tetramer formation. Binds protein substrate via an exposed loop in the N-terminus.</text>
</comment>
<keyword evidence="2 5" id="KW-0328">Glycosyltransferase</keyword>
<dbReference type="GO" id="GO:0035251">
    <property type="term" value="F:UDP-glucosyltransferase activity"/>
    <property type="evidence" value="ECO:0007669"/>
    <property type="project" value="InterPro"/>
</dbReference>
<dbReference type="InterPro" id="IPR043676">
    <property type="entry name" value="Gtf3"/>
</dbReference>
<dbReference type="Pfam" id="PF26337">
    <property type="entry name" value="Gtf3_C"/>
    <property type="match status" value="1"/>
</dbReference>
<proteinExistence type="inferred from homology"/>
<dbReference type="EMBL" id="CP017107">
    <property type="protein sequence ID" value="AOO73105.1"/>
    <property type="molecule type" value="Genomic_DNA"/>
</dbReference>
<dbReference type="RefSeq" id="WP_069468804.1">
    <property type="nucleotide sequence ID" value="NZ_CP017107.1"/>
</dbReference>
<evidence type="ECO:0000256" key="4">
    <source>
        <dbReference type="ARBA" id="ARBA00022741"/>
    </source>
</evidence>
<feature type="domain" description="Glucosyltransferase 3-like N-terminal" evidence="6">
    <location>
        <begin position="3"/>
        <end position="151"/>
    </location>
</feature>
<comment type="function">
    <text evidence="5">Required for polymorphic O-glycosylation of the serine-rich repeat protein in this bacteria. Catalyzes the second step in glycosylation by transferring a sugar from a UDP-activated sugar to the terminal GlcNAc moiety of the 3-O-(N-acetyl-alpha-D-glucosaminyl)-L-seryl-[protein] resulting from the first glycosylation step.</text>
</comment>
<organism evidence="8 9">
    <name type="scientific">Ligilactobacillus salivarius</name>
    <dbReference type="NCBI Taxonomy" id="1624"/>
    <lineage>
        <taxon>Bacteria</taxon>
        <taxon>Bacillati</taxon>
        <taxon>Bacillota</taxon>
        <taxon>Bacilli</taxon>
        <taxon>Lactobacillales</taxon>
        <taxon>Lactobacillaceae</taxon>
        <taxon>Ligilactobacillus</taxon>
    </lineage>
</organism>
<protein>
    <recommendedName>
        <fullName evidence="5">Glucosyltransferase 3</fullName>
        <ecNumber evidence="5">2.4.1.-</ecNumber>
    </recommendedName>
</protein>
<dbReference type="Proteomes" id="UP000094723">
    <property type="component" value="Chromosome"/>
</dbReference>
<evidence type="ECO:0000256" key="2">
    <source>
        <dbReference type="ARBA" id="ARBA00022676"/>
    </source>
</evidence>
<dbReference type="Gene3D" id="3.40.50.2000">
    <property type="entry name" value="Glycogen Phosphorylase B"/>
    <property type="match status" value="2"/>
</dbReference>
<feature type="binding site" evidence="5">
    <location>
        <begin position="248"/>
        <end position="253"/>
    </location>
    <ligand>
        <name>UDP</name>
        <dbReference type="ChEBI" id="CHEBI:58223"/>
    </ligand>
</feature>
<keyword evidence="4 5" id="KW-0547">Nucleotide-binding</keyword>
<feature type="binding site" evidence="5">
    <location>
        <position position="14"/>
    </location>
    <ligand>
        <name>UDP</name>
        <dbReference type="ChEBI" id="CHEBI:58223"/>
    </ligand>
</feature>
<feature type="binding site" evidence="5">
    <location>
        <position position="178"/>
    </location>
    <ligand>
        <name>UDP</name>
        <dbReference type="ChEBI" id="CHEBI:58223"/>
    </ligand>
</feature>
<evidence type="ECO:0000256" key="5">
    <source>
        <dbReference type="HAMAP-Rule" id="MF_00841"/>
    </source>
</evidence>
<evidence type="ECO:0000256" key="3">
    <source>
        <dbReference type="ARBA" id="ARBA00022679"/>
    </source>
</evidence>
<sequence>MSIYITKVCGLRGTAGKGQQLVANEAKKLGIEEIRIPYYDYFSESKEELSKRIDGILTGISENDTVILQSPTWNYPNFESALIGHLKSIDNLQLVIFVHDIRAMMFPIEAESMPFYVELFNIADSLIVPSENMAQYLKEKGVNTPMVIQHLWDSDNHVDFNQASNYGNRISFIGDDEKFMISKNFPTNSDTSLELYGKKNEQMKQTNNIHYHGFLDEYSLLQELHKGGFGLVWSEDEQVKNYMHYCNSYKVSTYLQAGIPLIVHNDISCRKLVEDNHWGIVVNSLEEAVQKVKEMSEEEYRSYIDAIFNIKYKLENGYYTKKAITDVIYNLFVR</sequence>
<comment type="subunit">
    <text evidence="5">Homotetramer; a dimer of dimers.</text>
</comment>
<evidence type="ECO:0000259" key="7">
    <source>
        <dbReference type="Pfam" id="PF26337"/>
    </source>
</evidence>
<comment type="pathway">
    <text evidence="1 5">Protein modification; protein glycosylation.</text>
</comment>
<dbReference type="GO" id="GO:0000166">
    <property type="term" value="F:nucleotide binding"/>
    <property type="evidence" value="ECO:0007669"/>
    <property type="project" value="UniProtKB-KW"/>
</dbReference>
<comment type="similarity">
    <text evidence="5">Belongs to the Gtf3 glucosyltransferase family.</text>
</comment>
<evidence type="ECO:0000259" key="6">
    <source>
        <dbReference type="Pfam" id="PF26334"/>
    </source>
</evidence>
<gene>
    <name evidence="5" type="primary">gtf3</name>
    <name evidence="8" type="ORF">BHF65_02170</name>
</gene>
<evidence type="ECO:0000313" key="9">
    <source>
        <dbReference type="Proteomes" id="UP000094723"/>
    </source>
</evidence>
<dbReference type="SUPFAM" id="SSF53756">
    <property type="entry name" value="UDP-Glycosyltransferase/glycogen phosphorylase"/>
    <property type="match status" value="1"/>
</dbReference>
<keyword evidence="3 5" id="KW-0808">Transferase</keyword>
<dbReference type="InterPro" id="IPR058592">
    <property type="entry name" value="Gtf3_C"/>
</dbReference>
<feature type="domain" description="Glucosyltransferase 3-like C-terminal" evidence="7">
    <location>
        <begin position="170"/>
        <end position="326"/>
    </location>
</feature>
<evidence type="ECO:0000256" key="1">
    <source>
        <dbReference type="ARBA" id="ARBA00004922"/>
    </source>
</evidence>